<evidence type="ECO:0000313" key="4">
    <source>
        <dbReference type="Proteomes" id="UP000230033"/>
    </source>
</evidence>
<dbReference type="GO" id="GO:0047661">
    <property type="term" value="F:amino-acid racemase activity"/>
    <property type="evidence" value="ECO:0007669"/>
    <property type="project" value="InterPro"/>
</dbReference>
<dbReference type="Pfam" id="PF01177">
    <property type="entry name" value="Asp_Glu_race"/>
    <property type="match status" value="1"/>
</dbReference>
<keyword evidence="2" id="KW-0413">Isomerase</keyword>
<dbReference type="SUPFAM" id="SSF53681">
    <property type="entry name" value="Aspartate/glutamate racemase"/>
    <property type="match status" value="2"/>
</dbReference>
<dbReference type="AlphaFoldDB" id="A0A2H0WM83"/>
<comment type="similarity">
    <text evidence="1">Belongs to the aspartate/glutamate racemases family.</text>
</comment>
<dbReference type="InterPro" id="IPR004380">
    <property type="entry name" value="Asp_race"/>
</dbReference>
<dbReference type="Gene3D" id="3.40.50.1860">
    <property type="match status" value="2"/>
</dbReference>
<comment type="caution">
    <text evidence="3">The sequence shown here is derived from an EMBL/GenBank/DDBJ whole genome shotgun (WGS) entry which is preliminary data.</text>
</comment>
<accession>A0A2H0WM83</accession>
<dbReference type="NCBIfam" id="TIGR00035">
    <property type="entry name" value="asp_race"/>
    <property type="match status" value="1"/>
</dbReference>
<sequence length="235" mass="25965">MKTAGILGGFGPESTAKFQLEIVEIFRARKIKTRPPLLIWQTPVPLKIEKTLVLKSKGVSKFLPFLVKGAKRLEKGGANFIVIPCNSLHILINELRCSVKLPILSIIEETSGALGEKRISKIGVIGTEVLIESQLHQKCLRSHGIHPILPSKKNQDLINQSIGAILGNNNADWVKKILLQTAEEFLAQDVKDILLACTDLRPFFPEFLKIKIHDTLQILAVATAKEILNGKITTS</sequence>
<evidence type="ECO:0008006" key="5">
    <source>
        <dbReference type="Google" id="ProtNLM"/>
    </source>
</evidence>
<gene>
    <name evidence="3" type="ORF">COT65_02440</name>
</gene>
<dbReference type="EMBL" id="PEZJ01000031">
    <property type="protein sequence ID" value="PIS13767.1"/>
    <property type="molecule type" value="Genomic_DNA"/>
</dbReference>
<evidence type="ECO:0000313" key="3">
    <source>
        <dbReference type="EMBL" id="PIS13767.1"/>
    </source>
</evidence>
<dbReference type="PANTHER" id="PTHR21198">
    <property type="entry name" value="GLUTAMATE RACEMASE"/>
    <property type="match status" value="1"/>
</dbReference>
<dbReference type="InterPro" id="IPR015942">
    <property type="entry name" value="Asp/Glu/hydantoin_racemase"/>
</dbReference>
<proteinExistence type="inferred from homology"/>
<dbReference type="Proteomes" id="UP000230033">
    <property type="component" value="Unassembled WGS sequence"/>
</dbReference>
<protein>
    <recommendedName>
        <fullName evidence="5">Aspartate racemase</fullName>
    </recommendedName>
</protein>
<evidence type="ECO:0000256" key="1">
    <source>
        <dbReference type="ARBA" id="ARBA00007847"/>
    </source>
</evidence>
<dbReference type="InterPro" id="IPR001920">
    <property type="entry name" value="Asp/Glu_race"/>
</dbReference>
<reference evidence="4" key="1">
    <citation type="submission" date="2017-09" db="EMBL/GenBank/DDBJ databases">
        <title>Depth-based differentiation of microbial function through sediment-hosted aquifers and enrichment of novel symbionts in the deep terrestrial subsurface.</title>
        <authorList>
            <person name="Probst A.J."/>
            <person name="Ladd B."/>
            <person name="Jarett J.K."/>
            <person name="Geller-Mcgrath D.E."/>
            <person name="Sieber C.M.K."/>
            <person name="Emerson J.B."/>
            <person name="Anantharaman K."/>
            <person name="Thomas B.C."/>
            <person name="Malmstrom R."/>
            <person name="Stieglmeier M."/>
            <person name="Klingl A."/>
            <person name="Woyke T."/>
            <person name="Ryan C.M."/>
            <person name="Banfield J.F."/>
        </authorList>
    </citation>
    <scope>NUCLEOTIDE SEQUENCE [LARGE SCALE GENOMIC DNA]</scope>
</reference>
<name>A0A2H0WM83_9BACT</name>
<dbReference type="PANTHER" id="PTHR21198:SF7">
    <property type="entry name" value="ASPARTATE-GLUTAMATE RACEMASE FAMILY"/>
    <property type="match status" value="1"/>
</dbReference>
<evidence type="ECO:0000256" key="2">
    <source>
        <dbReference type="ARBA" id="ARBA00023235"/>
    </source>
</evidence>
<organism evidence="3 4">
    <name type="scientific">Candidatus Shapirobacteria bacterium CG09_land_8_20_14_0_10_47_13</name>
    <dbReference type="NCBI Taxonomy" id="1974481"/>
    <lineage>
        <taxon>Bacteria</taxon>
        <taxon>Candidatus Shapironibacteriota</taxon>
    </lineage>
</organism>